<dbReference type="EMBL" id="BMYX01000007">
    <property type="protein sequence ID" value="GGY13018.1"/>
    <property type="molecule type" value="Genomic_DNA"/>
</dbReference>
<comment type="caution">
    <text evidence="6">The sequence shown here is derived from an EMBL/GenBank/DDBJ whole genome shotgun (WGS) entry which is preliminary data.</text>
</comment>
<dbReference type="Pfam" id="PF00990">
    <property type="entry name" value="GGDEF"/>
    <property type="match status" value="1"/>
</dbReference>
<dbReference type="RefSeq" id="WP_189532942.1">
    <property type="nucleotide sequence ID" value="NZ_BMYX01000007.1"/>
</dbReference>
<dbReference type="EC" id="2.7.7.65" evidence="1"/>
<dbReference type="NCBIfam" id="TIGR00254">
    <property type="entry name" value="GGDEF"/>
    <property type="match status" value="1"/>
</dbReference>
<dbReference type="InterPro" id="IPR043128">
    <property type="entry name" value="Rev_trsase/Diguanyl_cyclase"/>
</dbReference>
<dbReference type="CDD" id="cd01949">
    <property type="entry name" value="GGDEF"/>
    <property type="match status" value="1"/>
</dbReference>
<dbReference type="GO" id="GO:0052621">
    <property type="term" value="F:diguanylate cyclase activity"/>
    <property type="evidence" value="ECO:0007669"/>
    <property type="project" value="UniProtKB-EC"/>
</dbReference>
<evidence type="ECO:0000313" key="6">
    <source>
        <dbReference type="EMBL" id="GGY13018.1"/>
    </source>
</evidence>
<dbReference type="Gene3D" id="3.30.450.20">
    <property type="entry name" value="PAS domain"/>
    <property type="match status" value="1"/>
</dbReference>
<feature type="domain" description="GGDEF" evidence="5">
    <location>
        <begin position="388"/>
        <end position="518"/>
    </location>
</feature>
<feature type="transmembrane region" description="Helical" evidence="4">
    <location>
        <begin position="180"/>
        <end position="201"/>
    </location>
</feature>
<dbReference type="GO" id="GO:1902201">
    <property type="term" value="P:negative regulation of bacterial-type flagellum-dependent cell motility"/>
    <property type="evidence" value="ECO:0007669"/>
    <property type="project" value="TreeGrafter"/>
</dbReference>
<dbReference type="SUPFAM" id="SSF55785">
    <property type="entry name" value="PYP-like sensor domain (PAS domain)"/>
    <property type="match status" value="1"/>
</dbReference>
<name>A0A918U9D0_9NEIS</name>
<reference evidence="6" key="1">
    <citation type="journal article" date="2014" name="Int. J. Syst. Evol. Microbiol.">
        <title>Complete genome sequence of Corynebacterium casei LMG S-19264T (=DSM 44701T), isolated from a smear-ripened cheese.</title>
        <authorList>
            <consortium name="US DOE Joint Genome Institute (JGI-PGF)"/>
            <person name="Walter F."/>
            <person name="Albersmeier A."/>
            <person name="Kalinowski J."/>
            <person name="Ruckert C."/>
        </authorList>
    </citation>
    <scope>NUCLEOTIDE SEQUENCE</scope>
    <source>
        <strain evidence="6">KCTC 32182</strain>
    </source>
</reference>
<feature type="coiled-coil region" evidence="3">
    <location>
        <begin position="201"/>
        <end position="239"/>
    </location>
</feature>
<gene>
    <name evidence="6" type="ORF">GCM10011289_15250</name>
</gene>
<dbReference type="PANTHER" id="PTHR45138">
    <property type="entry name" value="REGULATORY COMPONENTS OF SENSORY TRANSDUCTION SYSTEM"/>
    <property type="match status" value="1"/>
</dbReference>
<dbReference type="SUPFAM" id="SSF55073">
    <property type="entry name" value="Nucleotide cyclase"/>
    <property type="match status" value="1"/>
</dbReference>
<evidence type="ECO:0000259" key="5">
    <source>
        <dbReference type="PROSITE" id="PS50887"/>
    </source>
</evidence>
<keyword evidence="4" id="KW-0472">Membrane</keyword>
<dbReference type="SMART" id="SM00267">
    <property type="entry name" value="GGDEF"/>
    <property type="match status" value="1"/>
</dbReference>
<accession>A0A918U9D0</accession>
<evidence type="ECO:0000256" key="2">
    <source>
        <dbReference type="ARBA" id="ARBA00034247"/>
    </source>
</evidence>
<keyword evidence="4" id="KW-0812">Transmembrane</keyword>
<dbReference type="FunFam" id="3.30.70.270:FF:000001">
    <property type="entry name" value="Diguanylate cyclase domain protein"/>
    <property type="match status" value="1"/>
</dbReference>
<dbReference type="PROSITE" id="PS50887">
    <property type="entry name" value="GGDEF"/>
    <property type="match status" value="1"/>
</dbReference>
<keyword evidence="4" id="KW-1133">Transmembrane helix</keyword>
<dbReference type="InterPro" id="IPR000160">
    <property type="entry name" value="GGDEF_dom"/>
</dbReference>
<dbReference type="GO" id="GO:0043709">
    <property type="term" value="P:cell adhesion involved in single-species biofilm formation"/>
    <property type="evidence" value="ECO:0007669"/>
    <property type="project" value="TreeGrafter"/>
</dbReference>
<keyword evidence="3" id="KW-0175">Coiled coil</keyword>
<dbReference type="AlphaFoldDB" id="A0A918U9D0"/>
<evidence type="ECO:0000256" key="1">
    <source>
        <dbReference type="ARBA" id="ARBA00012528"/>
    </source>
</evidence>
<dbReference type="InterPro" id="IPR035965">
    <property type="entry name" value="PAS-like_dom_sf"/>
</dbReference>
<evidence type="ECO:0000313" key="7">
    <source>
        <dbReference type="Proteomes" id="UP000645257"/>
    </source>
</evidence>
<evidence type="ECO:0000256" key="3">
    <source>
        <dbReference type="SAM" id="Coils"/>
    </source>
</evidence>
<dbReference type="PANTHER" id="PTHR45138:SF9">
    <property type="entry name" value="DIGUANYLATE CYCLASE DGCM-RELATED"/>
    <property type="match status" value="1"/>
</dbReference>
<proteinExistence type="predicted"/>
<dbReference type="Proteomes" id="UP000645257">
    <property type="component" value="Unassembled WGS sequence"/>
</dbReference>
<comment type="catalytic activity">
    <reaction evidence="2">
        <text>2 GTP = 3',3'-c-di-GMP + 2 diphosphate</text>
        <dbReference type="Rhea" id="RHEA:24898"/>
        <dbReference type="ChEBI" id="CHEBI:33019"/>
        <dbReference type="ChEBI" id="CHEBI:37565"/>
        <dbReference type="ChEBI" id="CHEBI:58805"/>
        <dbReference type="EC" id="2.7.7.65"/>
    </reaction>
</comment>
<sequence>MSAKPTVPADSRSFRHVALLILVAAMAVLAAVQFYRVMDQVQKLANPDISDNGWPPFQLQAELYKFDLALKDFSATGQDRGRLEMRVDLLASRVEPVMQLAFAWPEGTRQEMLSIRDTVDRWASAIHAMPSDAERSGLVLAQIATDVDRMRPGLQKLILMVHELQSLDADEKRRDIRGTFQALAITLGLLGAGTLAFFVALQRRNRREMQLNRQLEEWNATLEARVEERTEQIHEQKELLQRILAASPVGVAIQEAGGGRTVFLNTRMKDAVGVADARSMRPLKDYLVHDGDVDKLAGAMARGETVGNMEAEIRGADGYFYGLLSARRIDLDGRPMDLFWLYDISDRKKLENRLRDQARTDSLTGALNHGSFRGALDKAIAESRTDGAELSLVLMDVDHFKFINDHFGHAAGDVTLKRLVDLARDELRDHDILGRLGGEEFGIVLSGAGADQAANIAERLRGAFEAAGGEGPLPLFTASFGVAVMEGRDTVASLMERADRALYRAKHGGRNRVEVHGGEALAEPGMSGAQS</sequence>
<evidence type="ECO:0000256" key="4">
    <source>
        <dbReference type="SAM" id="Phobius"/>
    </source>
</evidence>
<dbReference type="InterPro" id="IPR050469">
    <property type="entry name" value="Diguanylate_Cyclase"/>
</dbReference>
<reference evidence="6" key="2">
    <citation type="submission" date="2020-09" db="EMBL/GenBank/DDBJ databases">
        <authorList>
            <person name="Sun Q."/>
            <person name="Kim S."/>
        </authorList>
    </citation>
    <scope>NUCLEOTIDE SEQUENCE</scope>
    <source>
        <strain evidence="6">KCTC 32182</strain>
    </source>
</reference>
<dbReference type="InterPro" id="IPR029787">
    <property type="entry name" value="Nucleotide_cyclase"/>
</dbReference>
<dbReference type="GO" id="GO:0005886">
    <property type="term" value="C:plasma membrane"/>
    <property type="evidence" value="ECO:0007669"/>
    <property type="project" value="TreeGrafter"/>
</dbReference>
<keyword evidence="7" id="KW-1185">Reference proteome</keyword>
<organism evidence="6 7">
    <name type="scientific">Paludibacterium paludis</name>
    <dbReference type="NCBI Taxonomy" id="1225769"/>
    <lineage>
        <taxon>Bacteria</taxon>
        <taxon>Pseudomonadati</taxon>
        <taxon>Pseudomonadota</taxon>
        <taxon>Betaproteobacteria</taxon>
        <taxon>Neisseriales</taxon>
        <taxon>Chromobacteriaceae</taxon>
        <taxon>Paludibacterium</taxon>
    </lineage>
</organism>
<dbReference type="Gene3D" id="3.30.70.270">
    <property type="match status" value="1"/>
</dbReference>
<protein>
    <recommendedName>
        <fullName evidence="1">diguanylate cyclase</fullName>
        <ecNumber evidence="1">2.7.7.65</ecNumber>
    </recommendedName>
</protein>